<dbReference type="AlphaFoldDB" id="A0A8S3XPR5"/>
<dbReference type="Proteomes" id="UP000691718">
    <property type="component" value="Unassembled WGS sequence"/>
</dbReference>
<feature type="compositionally biased region" description="Polar residues" evidence="1">
    <location>
        <begin position="257"/>
        <end position="277"/>
    </location>
</feature>
<keyword evidence="3" id="KW-1185">Reference proteome</keyword>
<name>A0A8S3XPR5_PARAO</name>
<evidence type="ECO:0000313" key="3">
    <source>
        <dbReference type="Proteomes" id="UP000691718"/>
    </source>
</evidence>
<evidence type="ECO:0000256" key="1">
    <source>
        <dbReference type="SAM" id="MobiDB-lite"/>
    </source>
</evidence>
<dbReference type="OrthoDB" id="7451270at2759"/>
<feature type="compositionally biased region" description="Basic and acidic residues" evidence="1">
    <location>
        <begin position="244"/>
        <end position="256"/>
    </location>
</feature>
<sequence>MNKIMGDSGRNYLYFLQHHASYQGDIVDTVLKIIEDDDPIPMRDMKPAQKVKTGADMFWETHQAEYETRAASSGNKVQRVHNHNSGYPKLRDELDNRRSLVKVTALKTSHKFNNYDLNCTAYAKYKKLKELKRPKVKRNEVKFRNNECRKRSIGKKWSPKKRKSHRKRINKTYYNKNRMNTGCQCSGLLNALNKKSGNDDKLTFDLSITELKNMAPNDFVKIKDESTPLNNDDDDKSILSLYEKSYKNDTENRSESKYSSQNPDTSNPSISTYNSFPSIEHEPLV</sequence>
<gene>
    <name evidence="2" type="ORF">PAPOLLO_LOCUS20970</name>
</gene>
<accession>A0A8S3XPR5</accession>
<reference evidence="2" key="1">
    <citation type="submission" date="2021-04" db="EMBL/GenBank/DDBJ databases">
        <authorList>
            <person name="Tunstrom K."/>
        </authorList>
    </citation>
    <scope>NUCLEOTIDE SEQUENCE</scope>
</reference>
<protein>
    <submittedName>
        <fullName evidence="2">(apollo) hypothetical protein</fullName>
    </submittedName>
</protein>
<organism evidence="2 3">
    <name type="scientific">Parnassius apollo</name>
    <name type="common">Apollo butterfly</name>
    <name type="synonym">Papilio apollo</name>
    <dbReference type="NCBI Taxonomy" id="110799"/>
    <lineage>
        <taxon>Eukaryota</taxon>
        <taxon>Metazoa</taxon>
        <taxon>Ecdysozoa</taxon>
        <taxon>Arthropoda</taxon>
        <taxon>Hexapoda</taxon>
        <taxon>Insecta</taxon>
        <taxon>Pterygota</taxon>
        <taxon>Neoptera</taxon>
        <taxon>Endopterygota</taxon>
        <taxon>Lepidoptera</taxon>
        <taxon>Glossata</taxon>
        <taxon>Ditrysia</taxon>
        <taxon>Papilionoidea</taxon>
        <taxon>Papilionidae</taxon>
        <taxon>Parnassiinae</taxon>
        <taxon>Parnassini</taxon>
        <taxon>Parnassius</taxon>
        <taxon>Parnassius</taxon>
    </lineage>
</organism>
<comment type="caution">
    <text evidence="2">The sequence shown here is derived from an EMBL/GenBank/DDBJ whole genome shotgun (WGS) entry which is preliminary data.</text>
</comment>
<proteinExistence type="predicted"/>
<feature type="region of interest" description="Disordered" evidence="1">
    <location>
        <begin position="243"/>
        <end position="285"/>
    </location>
</feature>
<dbReference type="EMBL" id="CAJQZP010001297">
    <property type="protein sequence ID" value="CAG5036962.1"/>
    <property type="molecule type" value="Genomic_DNA"/>
</dbReference>
<evidence type="ECO:0000313" key="2">
    <source>
        <dbReference type="EMBL" id="CAG5036962.1"/>
    </source>
</evidence>